<dbReference type="GO" id="GO:0005829">
    <property type="term" value="C:cytosol"/>
    <property type="evidence" value="ECO:0007669"/>
    <property type="project" value="TreeGrafter"/>
</dbReference>
<dbReference type="EMBL" id="CP021694">
    <property type="protein sequence ID" value="ARX33044.1"/>
    <property type="molecule type" value="Genomic_DNA"/>
</dbReference>
<feature type="domain" description="Acetyl-coenzyme A synthetase N-terminal" evidence="11">
    <location>
        <begin position="24"/>
        <end position="81"/>
    </location>
</feature>
<dbReference type="KEGG" id="pvl:AOB99_16665"/>
<dbReference type="InterPro" id="IPR025110">
    <property type="entry name" value="AMP-bd_C"/>
</dbReference>
<comment type="function">
    <text evidence="8">Enables the cell to use acetate during aerobic growth to generate energy via the TCA cycle, and biosynthetic compounds via the glyoxylate shunt. Acetylates CheY, the response regulator involved in flagellar movement and chemotaxis.</text>
</comment>
<feature type="binding site" evidence="8">
    <location>
        <begin position="411"/>
        <end position="416"/>
    </location>
    <ligand>
        <name>ATP</name>
        <dbReference type="ChEBI" id="CHEBI:30616"/>
    </ligand>
</feature>
<dbReference type="FunFam" id="3.30.300.30:FF:000004">
    <property type="entry name" value="Acetyl-coenzyme A synthetase"/>
    <property type="match status" value="1"/>
</dbReference>
<reference evidence="12 14" key="1">
    <citation type="submission" date="2017-05" db="EMBL/GenBank/DDBJ databases">
        <title>Whole genome sequencing of Proteus mirabilis AR_0155.</title>
        <authorList>
            <person name="Conlan S."/>
            <person name="Thomas P.J."/>
            <person name="Mullikin J."/>
            <person name="Frank K.M."/>
            <person name="Segre J.A."/>
        </authorList>
    </citation>
    <scope>NUCLEOTIDE SEQUENCE [LARGE SCALE GENOMIC DNA]</scope>
    <source>
        <strain evidence="12 14">AR_0155</strain>
    </source>
</reference>
<feature type="binding site" evidence="8">
    <location>
        <position position="311"/>
    </location>
    <ligand>
        <name>CoA</name>
        <dbReference type="ChEBI" id="CHEBI:57287"/>
    </ligand>
</feature>
<dbReference type="InterPro" id="IPR000873">
    <property type="entry name" value="AMP-dep_synth/lig_dom"/>
</dbReference>
<reference evidence="13" key="2">
    <citation type="submission" date="2023-06" db="EMBL/GenBank/DDBJ databases">
        <authorList>
            <consortium name="Clinical and Environmental Microbiology Branch: Whole genome sequencing antimicrobial resistance pathogens in the healthcare setting"/>
        </authorList>
    </citation>
    <scope>NUCLEOTIDE SEQUENCE</scope>
    <source>
        <strain evidence="13">Microbial</strain>
    </source>
</reference>
<evidence type="ECO:0000256" key="2">
    <source>
        <dbReference type="ARBA" id="ARBA00022598"/>
    </source>
</evidence>
<feature type="modified residue" description="N6-acetyllysine" evidence="8">
    <location>
        <position position="609"/>
    </location>
</feature>
<evidence type="ECO:0000313" key="15">
    <source>
        <dbReference type="Proteomes" id="UP001171165"/>
    </source>
</evidence>
<keyword evidence="5 8" id="KW-0067">ATP-binding</keyword>
<evidence type="ECO:0000313" key="14">
    <source>
        <dbReference type="Proteomes" id="UP000195540"/>
    </source>
</evidence>
<accession>A0AAJ4REY7</accession>
<dbReference type="Gene3D" id="3.30.300.30">
    <property type="match status" value="1"/>
</dbReference>
<evidence type="ECO:0000259" key="11">
    <source>
        <dbReference type="Pfam" id="PF16177"/>
    </source>
</evidence>
<dbReference type="Pfam" id="PF16177">
    <property type="entry name" value="ACAS_N"/>
    <property type="match status" value="1"/>
</dbReference>
<dbReference type="InterPro" id="IPR045851">
    <property type="entry name" value="AMP-bd_C_sf"/>
</dbReference>
<dbReference type="CDD" id="cd05966">
    <property type="entry name" value="ACS"/>
    <property type="match status" value="1"/>
</dbReference>
<dbReference type="AlphaFoldDB" id="A0AAJ4REY7"/>
<feature type="binding site" evidence="8">
    <location>
        <position position="335"/>
    </location>
    <ligand>
        <name>CoA</name>
        <dbReference type="ChEBI" id="CHEBI:57287"/>
    </ligand>
</feature>
<comment type="function">
    <text evidence="8">Catalyzes the conversion of acetate into acetyl-CoA (AcCoA), an essential intermediate at the junction of anabolic and catabolic pathways. Acs undergoes a two-step reaction. In the first half reaction, Acs combines acetate with ATP to form acetyl-adenylate (AcAMP) intermediate. In the second half reaction, it can then transfer the acetyl group from AcAMP to the sulfhydryl group of CoA, forming the product AcCoA.</text>
</comment>
<dbReference type="HAMAP" id="MF_01123">
    <property type="entry name" value="Ac_CoA_synth"/>
    <property type="match status" value="1"/>
</dbReference>
<keyword evidence="7 8" id="KW-0007">Acetylation</keyword>
<feature type="binding site" evidence="8">
    <location>
        <position position="523"/>
    </location>
    <ligand>
        <name>CoA</name>
        <dbReference type="ChEBI" id="CHEBI:57287"/>
    </ligand>
</feature>
<dbReference type="Pfam" id="PF00501">
    <property type="entry name" value="AMP-binding"/>
    <property type="match status" value="1"/>
</dbReference>
<feature type="binding site" evidence="8">
    <location>
        <position position="584"/>
    </location>
    <ligand>
        <name>CoA</name>
        <dbReference type="ChEBI" id="CHEBI:57287"/>
    </ligand>
</feature>
<dbReference type="RefSeq" id="WP_004249862.1">
    <property type="nucleotide sequence ID" value="NZ_ABFCQN020000067.1"/>
</dbReference>
<gene>
    <name evidence="8 13" type="primary">acs</name>
    <name evidence="12" type="ORF">AM402_02425</name>
    <name evidence="13" type="ORF">PW210_001939</name>
</gene>
<dbReference type="GO" id="GO:0005524">
    <property type="term" value="F:ATP binding"/>
    <property type="evidence" value="ECO:0007669"/>
    <property type="project" value="UniProtKB-KW"/>
</dbReference>
<dbReference type="InterPro" id="IPR042099">
    <property type="entry name" value="ANL_N_sf"/>
</dbReference>
<comment type="similarity">
    <text evidence="1 8">Belongs to the ATP-dependent AMP-binding enzyme family.</text>
</comment>
<comment type="cofactor">
    <cofactor evidence="8">
        <name>Mg(2+)</name>
        <dbReference type="ChEBI" id="CHEBI:18420"/>
    </cofactor>
</comment>
<dbReference type="Pfam" id="PF13193">
    <property type="entry name" value="AMP-binding_C"/>
    <property type="match status" value="1"/>
</dbReference>
<dbReference type="SUPFAM" id="SSF56801">
    <property type="entry name" value="Acetyl-CoA synthetase-like"/>
    <property type="match status" value="1"/>
</dbReference>
<dbReference type="InterPro" id="IPR011904">
    <property type="entry name" value="Ac_CoA_lig"/>
</dbReference>
<dbReference type="InterPro" id="IPR032387">
    <property type="entry name" value="ACAS_N"/>
</dbReference>
<dbReference type="GeneID" id="6801407"/>
<dbReference type="EMBL" id="ABKSPD020000005">
    <property type="protein sequence ID" value="EKW9776125.1"/>
    <property type="molecule type" value="Genomic_DNA"/>
</dbReference>
<comment type="PTM">
    <text evidence="8">Acetylated. Deacetylation by the SIR2-homolog deacetylase activates the enzyme.</text>
</comment>
<proteinExistence type="inferred from homology"/>
<organism evidence="13 15">
    <name type="scientific">Proteus mirabilis</name>
    <dbReference type="NCBI Taxonomy" id="584"/>
    <lineage>
        <taxon>Bacteria</taxon>
        <taxon>Pseudomonadati</taxon>
        <taxon>Pseudomonadota</taxon>
        <taxon>Gammaproteobacteria</taxon>
        <taxon>Enterobacterales</taxon>
        <taxon>Morganellaceae</taxon>
        <taxon>Proteus</taxon>
    </lineage>
</organism>
<dbReference type="Proteomes" id="UP001171165">
    <property type="component" value="Unassembled WGS sequence"/>
</dbReference>
<dbReference type="PANTHER" id="PTHR24095">
    <property type="entry name" value="ACETYL-COENZYME A SYNTHETASE"/>
    <property type="match status" value="1"/>
</dbReference>
<feature type="binding site" evidence="8">
    <location>
        <begin position="191"/>
        <end position="194"/>
    </location>
    <ligand>
        <name>CoA</name>
        <dbReference type="ChEBI" id="CHEBI:57287"/>
    </ligand>
</feature>
<feature type="binding site" evidence="8">
    <location>
        <position position="539"/>
    </location>
    <ligand>
        <name>Mg(2+)</name>
        <dbReference type="ChEBI" id="CHEBI:18420"/>
    </ligand>
</feature>
<evidence type="ECO:0000256" key="4">
    <source>
        <dbReference type="ARBA" id="ARBA00022741"/>
    </source>
</evidence>
<dbReference type="EC" id="6.2.1.1" evidence="8"/>
<dbReference type="PANTHER" id="PTHR24095:SF243">
    <property type="entry name" value="ACETYL-COENZYME A SYNTHETASE"/>
    <property type="match status" value="1"/>
</dbReference>
<evidence type="ECO:0000259" key="10">
    <source>
        <dbReference type="Pfam" id="PF13193"/>
    </source>
</evidence>
<evidence type="ECO:0000256" key="1">
    <source>
        <dbReference type="ARBA" id="ARBA00006432"/>
    </source>
</evidence>
<dbReference type="InterPro" id="IPR020845">
    <property type="entry name" value="AMP-binding_CS"/>
</dbReference>
<keyword evidence="3 8" id="KW-0479">Metal-binding</keyword>
<feature type="binding site" evidence="8">
    <location>
        <position position="537"/>
    </location>
    <ligand>
        <name>Mg(2+)</name>
        <dbReference type="ChEBI" id="CHEBI:18420"/>
    </ligand>
</feature>
<dbReference type="FunFam" id="3.40.50.12780:FF:000001">
    <property type="entry name" value="Acetyl-coenzyme A synthetase"/>
    <property type="match status" value="1"/>
</dbReference>
<keyword evidence="4 8" id="KW-0547">Nucleotide-binding</keyword>
<evidence type="ECO:0000256" key="5">
    <source>
        <dbReference type="ARBA" id="ARBA00022840"/>
    </source>
</evidence>
<keyword evidence="6 8" id="KW-0460">Magnesium</keyword>
<keyword evidence="2 8" id="KW-0436">Ligase</keyword>
<dbReference type="NCBIfam" id="NF001208">
    <property type="entry name" value="PRK00174.1"/>
    <property type="match status" value="1"/>
</dbReference>
<dbReference type="GO" id="GO:0019427">
    <property type="term" value="P:acetyl-CoA biosynthetic process from acetate"/>
    <property type="evidence" value="ECO:0007669"/>
    <property type="project" value="UniProtKB-UniRule"/>
</dbReference>
<feature type="binding site" evidence="8">
    <location>
        <position position="500"/>
    </location>
    <ligand>
        <name>ATP</name>
        <dbReference type="ChEBI" id="CHEBI:30616"/>
    </ligand>
</feature>
<evidence type="ECO:0000313" key="12">
    <source>
        <dbReference type="EMBL" id="ARX33044.1"/>
    </source>
</evidence>
<feature type="domain" description="AMP-binding enzyme C-terminal" evidence="10">
    <location>
        <begin position="531"/>
        <end position="609"/>
    </location>
</feature>
<evidence type="ECO:0000313" key="13">
    <source>
        <dbReference type="EMBL" id="EKW9776125.1"/>
    </source>
</evidence>
<dbReference type="Proteomes" id="UP000195540">
    <property type="component" value="Chromosome"/>
</dbReference>
<evidence type="ECO:0000256" key="7">
    <source>
        <dbReference type="ARBA" id="ARBA00022990"/>
    </source>
</evidence>
<evidence type="ECO:0000259" key="9">
    <source>
        <dbReference type="Pfam" id="PF00501"/>
    </source>
</evidence>
<feature type="binding site" evidence="8">
    <location>
        <position position="542"/>
    </location>
    <ligand>
        <name>Mg(2+)</name>
        <dbReference type="ChEBI" id="CHEBI:18420"/>
    </ligand>
</feature>
<feature type="domain" description="AMP-dependent synthetase/ligase" evidence="9">
    <location>
        <begin position="83"/>
        <end position="466"/>
    </location>
</feature>
<name>A0AAJ4REY7_PROMI</name>
<sequence>MTKINQHHIPANIAEHALINKEQYQKDYALSIENPEAFWADKGKIVDWITPYTIVKNTSFDPGHVRIRWFEDGQLNISQNCLDRHLEKRADQVAIIWEGDSPNESKSITYRQLHQDVCQFANVLKKLGIKKGDVVAIYMPMVPEAAVAMLACTRIGAIHSVIFGGFSPEAVAGRIIDSKAKLVITADEGLRAGRAIPLKKNVDDALTHVDIPPIEHVVVLRRTGQTEQWIEGRDLWWDEIVQGVSTECDVEVMNAEDPLFILYTSGSTGKPKGVLHTTGGYLVYASMTFKYTFDYHDGEIYWCTADVGWVTGHSYLLYGPLSNGATTVMFEGVPNYPSVNRMAQIVDKHQVNILYTAPTAIRALMAEGDKAIEGTQRTSLRILGSVGEPINPEAWEWFYQKMGRSQCPIVDTWWQTETGGFMITPLPGAMDLKPGSATRPFFGVQPAIVDNMGEIQDGACEGNLVIVDSWPGQARTLFGDHDRFEQTYFSTFKGMYFSGDGARRDEDGDYWITGRVDDVLNISGHRLGTAEIESALVAHPKIAEAAVVGIPHNIKGQAIYAYVTLNHGEEPTAELYTEVRNWVRKEIGPIATPDILHWTDALPKTRSGKIMRRILRKIASGDTTNLGDTSTLADPGVVEKLLEEKQSLSLTI</sequence>
<dbReference type="Gene3D" id="3.40.50.12780">
    <property type="entry name" value="N-terminal domain of ligase-like"/>
    <property type="match status" value="1"/>
</dbReference>
<comment type="catalytic activity">
    <reaction evidence="8">
        <text>acetate + ATP + CoA = acetyl-CoA + AMP + diphosphate</text>
        <dbReference type="Rhea" id="RHEA:23176"/>
        <dbReference type="ChEBI" id="CHEBI:30089"/>
        <dbReference type="ChEBI" id="CHEBI:30616"/>
        <dbReference type="ChEBI" id="CHEBI:33019"/>
        <dbReference type="ChEBI" id="CHEBI:57287"/>
        <dbReference type="ChEBI" id="CHEBI:57288"/>
        <dbReference type="ChEBI" id="CHEBI:456215"/>
        <dbReference type="EC" id="6.2.1.1"/>
    </reaction>
</comment>
<protein>
    <recommendedName>
        <fullName evidence="8">Acetyl-coenzyme A synthetase</fullName>
        <shortName evidence="8">AcCoA synthetase</shortName>
        <shortName evidence="8">Acs</shortName>
        <ecNumber evidence="8">6.2.1.1</ecNumber>
    </recommendedName>
    <alternativeName>
        <fullName evidence="8">Acetate--CoA ligase</fullName>
    </alternativeName>
    <alternativeName>
        <fullName evidence="8">Acyl-activating enzyme</fullName>
    </alternativeName>
</protein>
<evidence type="ECO:0000256" key="8">
    <source>
        <dbReference type="HAMAP-Rule" id="MF_01123"/>
    </source>
</evidence>
<feature type="binding site" evidence="8">
    <location>
        <position position="526"/>
    </location>
    <ligand>
        <name>ATP</name>
        <dbReference type="ChEBI" id="CHEBI:30616"/>
    </ligand>
</feature>
<dbReference type="GO" id="GO:0003987">
    <property type="term" value="F:acetate-CoA ligase activity"/>
    <property type="evidence" value="ECO:0007669"/>
    <property type="project" value="UniProtKB-UniRule"/>
</dbReference>
<dbReference type="GO" id="GO:0046872">
    <property type="term" value="F:metal ion binding"/>
    <property type="evidence" value="ECO:0007669"/>
    <property type="project" value="UniProtKB-KW"/>
</dbReference>
<feature type="binding site" evidence="8">
    <location>
        <position position="515"/>
    </location>
    <ligand>
        <name>ATP</name>
        <dbReference type="ChEBI" id="CHEBI:30616"/>
    </ligand>
</feature>
<feature type="binding site" evidence="8">
    <location>
        <begin position="387"/>
        <end position="389"/>
    </location>
    <ligand>
        <name>ATP</name>
        <dbReference type="ChEBI" id="CHEBI:30616"/>
    </ligand>
</feature>
<evidence type="ECO:0000256" key="3">
    <source>
        <dbReference type="ARBA" id="ARBA00022723"/>
    </source>
</evidence>
<dbReference type="NCBIfam" id="TIGR02188">
    <property type="entry name" value="Ac_CoA_lig_AcsA"/>
    <property type="match status" value="1"/>
</dbReference>
<dbReference type="GO" id="GO:0006935">
    <property type="term" value="P:chemotaxis"/>
    <property type="evidence" value="ECO:0007669"/>
    <property type="project" value="UniProtKB-UniRule"/>
</dbReference>
<evidence type="ECO:0000256" key="6">
    <source>
        <dbReference type="ARBA" id="ARBA00022842"/>
    </source>
</evidence>
<dbReference type="GO" id="GO:0016208">
    <property type="term" value="F:AMP binding"/>
    <property type="evidence" value="ECO:0007669"/>
    <property type="project" value="InterPro"/>
</dbReference>
<dbReference type="PROSITE" id="PS00455">
    <property type="entry name" value="AMP_BINDING"/>
    <property type="match status" value="1"/>
</dbReference>